<accession>F0J017</accession>
<dbReference type="EMBL" id="AP012035">
    <property type="protein sequence ID" value="BAJ81377.1"/>
    <property type="molecule type" value="Genomic_DNA"/>
</dbReference>
<organism evidence="1 2">
    <name type="scientific">Acidiphilium multivorum (strain DSM 11245 / JCM 8867 / NBRC 100883 / AIU 301)</name>
    <dbReference type="NCBI Taxonomy" id="926570"/>
    <lineage>
        <taxon>Bacteria</taxon>
        <taxon>Pseudomonadati</taxon>
        <taxon>Pseudomonadota</taxon>
        <taxon>Alphaproteobacteria</taxon>
        <taxon>Acetobacterales</taxon>
        <taxon>Acidocellaceae</taxon>
        <taxon>Acidiphilium</taxon>
    </lineage>
</organism>
<reference evidence="1 2" key="1">
    <citation type="submission" date="2010-12" db="EMBL/GenBank/DDBJ databases">
        <title>Whole genome sequence of Acidiphilium multivorum AIU301.</title>
        <authorList>
            <person name="Narita-Yamada S."/>
            <person name="Nakamura S."/>
            <person name="Ito N."/>
            <person name="Takarada H."/>
            <person name="Katano Y."/>
            <person name="Nakazawa H."/>
            <person name="Hosoyama A."/>
            <person name="Yamada R."/>
            <person name="Fujita N."/>
        </authorList>
    </citation>
    <scope>NUCLEOTIDE SEQUENCE [LARGE SCALE GENOMIC DNA]</scope>
    <source>
        <strain evidence="2">DSM 11245 / JCM 8867 / AIU301</strain>
    </source>
</reference>
<dbReference type="KEGG" id="amv:ACMV_20300"/>
<evidence type="ECO:0000313" key="1">
    <source>
        <dbReference type="EMBL" id="BAJ81377.1"/>
    </source>
</evidence>
<name>F0J017_ACIMA</name>
<dbReference type="HOGENOM" id="CLU_848948_0_0_5"/>
<dbReference type="Proteomes" id="UP000007100">
    <property type="component" value="Chromosome"/>
</dbReference>
<sequence>MMTSFNGRKGVLYFSQFKPSGPYEIADSIVVVPSGGLMLPMHSGASRWVSRSHFVAPADWPDSLVFERFRDWLIFDCFVMMNSHGAAHYDDNLHVLEIIANPEDGGDLRYAVDYNDVVGFLVGAHVARPKGLPVRSYAELYDAFRVLHSETRSAIEWFVSQPPSPRRLAPLFGQYWGLLHMTILIESLIGLPPNCGCLSAACQVCNAPPRPHYKVSRRDWLRQELTRRVEDTALVGAYVSLIEAGKRVRDKMSHGPHFDRTTHPIMNVGEVASYDAKRAIGEFKIDSNALDTLLVSLRDVAHALLVDEAFSIKHFRPPSDLKVAVVG</sequence>
<proteinExistence type="predicted"/>
<dbReference type="AlphaFoldDB" id="F0J017"/>
<keyword evidence="2" id="KW-1185">Reference proteome</keyword>
<gene>
    <name evidence="1" type="ordered locus">ACMV_20300</name>
</gene>
<evidence type="ECO:0000313" key="2">
    <source>
        <dbReference type="Proteomes" id="UP000007100"/>
    </source>
</evidence>
<protein>
    <submittedName>
        <fullName evidence="1">Uncharacterized protein</fullName>
    </submittedName>
</protein>